<sequence>MEWKPRQPLFLFLVATLLPLHFPSFYCQYNQLLPNCSRSFQCGSIGNISYPFSGGDQPEACGYTGFQLFKCEDEFPVLDIPPLAYRVLDLNISTHTLRVARQDLLNDACPGILYSTTLNNLYEFAPDSNDENVTLFFGCVRVRKNVLKTSLPNQFACIDLFTIGNASSGPGPNIKCNDSISVPVNRAAAQALKNSTASSNADVLQEAFAAGFLIQWLTAPVRMCTDRRCNIYPGSQWNTQVTAAPSPVFQEEPRGIVTCNVFIMESDQSV</sequence>
<evidence type="ECO:0000313" key="5">
    <source>
        <dbReference type="EMBL" id="KAL0381403.1"/>
    </source>
</evidence>
<reference evidence="5" key="2">
    <citation type="journal article" date="2024" name="Plant">
        <title>Genomic evolution and insights into agronomic trait innovations of Sesamum species.</title>
        <authorList>
            <person name="Miao H."/>
            <person name="Wang L."/>
            <person name="Qu L."/>
            <person name="Liu H."/>
            <person name="Sun Y."/>
            <person name="Le M."/>
            <person name="Wang Q."/>
            <person name="Wei S."/>
            <person name="Zheng Y."/>
            <person name="Lin W."/>
            <person name="Duan Y."/>
            <person name="Cao H."/>
            <person name="Xiong S."/>
            <person name="Wang X."/>
            <person name="Wei L."/>
            <person name="Li C."/>
            <person name="Ma Q."/>
            <person name="Ju M."/>
            <person name="Zhao R."/>
            <person name="Li G."/>
            <person name="Mu C."/>
            <person name="Tian Q."/>
            <person name="Mei H."/>
            <person name="Zhang T."/>
            <person name="Gao T."/>
            <person name="Zhang H."/>
        </authorList>
    </citation>
    <scope>NUCLEOTIDE SEQUENCE</scope>
    <source>
        <strain evidence="5">G01</strain>
    </source>
</reference>
<feature type="domain" description="Wall-associated receptor kinase galacturonan-binding" evidence="4">
    <location>
        <begin position="36"/>
        <end position="101"/>
    </location>
</feature>
<protein>
    <submittedName>
        <fullName evidence="5">LEAF RUST 10 DISEASE-RESISTANCE LOCUS RECEPTOR-LIKE PROTEIN KINASE-like 1.3</fullName>
    </submittedName>
</protein>
<organism evidence="5">
    <name type="scientific">Sesamum angustifolium</name>
    <dbReference type="NCBI Taxonomy" id="2727405"/>
    <lineage>
        <taxon>Eukaryota</taxon>
        <taxon>Viridiplantae</taxon>
        <taxon>Streptophyta</taxon>
        <taxon>Embryophyta</taxon>
        <taxon>Tracheophyta</taxon>
        <taxon>Spermatophyta</taxon>
        <taxon>Magnoliopsida</taxon>
        <taxon>eudicotyledons</taxon>
        <taxon>Gunneridae</taxon>
        <taxon>Pentapetalae</taxon>
        <taxon>asterids</taxon>
        <taxon>lamiids</taxon>
        <taxon>Lamiales</taxon>
        <taxon>Pedaliaceae</taxon>
        <taxon>Sesamum</taxon>
    </lineage>
</organism>
<dbReference type="PANTHER" id="PTHR33138:SF72">
    <property type="entry name" value="WALL-ASSOCIATED RECEPTOR KINASE CARBOXY-TERMINAL PROTEIN"/>
    <property type="match status" value="1"/>
</dbReference>
<evidence type="ECO:0000256" key="2">
    <source>
        <dbReference type="ARBA" id="ARBA00022729"/>
    </source>
</evidence>
<feature type="signal peptide" evidence="3">
    <location>
        <begin position="1"/>
        <end position="27"/>
    </location>
</feature>
<keyword evidence="5" id="KW-0418">Kinase</keyword>
<evidence type="ECO:0000256" key="3">
    <source>
        <dbReference type="SAM" id="SignalP"/>
    </source>
</evidence>
<dbReference type="InterPro" id="IPR025287">
    <property type="entry name" value="WAK_GUB"/>
</dbReference>
<reference evidence="5" key="1">
    <citation type="submission" date="2020-06" db="EMBL/GenBank/DDBJ databases">
        <authorList>
            <person name="Li T."/>
            <person name="Hu X."/>
            <person name="Zhang T."/>
            <person name="Song X."/>
            <person name="Zhang H."/>
            <person name="Dai N."/>
            <person name="Sheng W."/>
            <person name="Hou X."/>
            <person name="Wei L."/>
        </authorList>
    </citation>
    <scope>NUCLEOTIDE SEQUENCE</scope>
    <source>
        <strain evidence="5">G01</strain>
        <tissue evidence="5">Leaf</tissue>
    </source>
</reference>
<dbReference type="AlphaFoldDB" id="A0AAW2RMS1"/>
<proteinExistence type="predicted"/>
<keyword evidence="5" id="KW-0675">Receptor</keyword>
<evidence type="ECO:0000259" key="4">
    <source>
        <dbReference type="Pfam" id="PF13947"/>
    </source>
</evidence>
<dbReference type="PANTHER" id="PTHR33138">
    <property type="entry name" value="OS01G0690200 PROTEIN"/>
    <property type="match status" value="1"/>
</dbReference>
<name>A0AAW2RMS1_9LAMI</name>
<feature type="chain" id="PRO_5043520223" evidence="3">
    <location>
        <begin position="28"/>
        <end position="270"/>
    </location>
</feature>
<comment type="caution">
    <text evidence="5">The sequence shown here is derived from an EMBL/GenBank/DDBJ whole genome shotgun (WGS) entry which is preliminary data.</text>
</comment>
<dbReference type="Pfam" id="PF13947">
    <property type="entry name" value="GUB_WAK_bind"/>
    <property type="match status" value="1"/>
</dbReference>
<accession>A0AAW2RMS1</accession>
<comment type="subcellular location">
    <subcellularLocation>
        <location evidence="1">Membrane</location>
        <topology evidence="1">Single-pass membrane protein</topology>
    </subcellularLocation>
</comment>
<keyword evidence="2 3" id="KW-0732">Signal</keyword>
<evidence type="ECO:0000256" key="1">
    <source>
        <dbReference type="ARBA" id="ARBA00004167"/>
    </source>
</evidence>
<dbReference type="GO" id="GO:0030247">
    <property type="term" value="F:polysaccharide binding"/>
    <property type="evidence" value="ECO:0007669"/>
    <property type="project" value="InterPro"/>
</dbReference>
<dbReference type="GO" id="GO:0016301">
    <property type="term" value="F:kinase activity"/>
    <property type="evidence" value="ECO:0007669"/>
    <property type="project" value="UniProtKB-KW"/>
</dbReference>
<gene>
    <name evidence="5" type="ORF">Sangu_0204600</name>
</gene>
<dbReference type="GO" id="GO:0016020">
    <property type="term" value="C:membrane"/>
    <property type="evidence" value="ECO:0007669"/>
    <property type="project" value="UniProtKB-SubCell"/>
</dbReference>
<keyword evidence="5" id="KW-0808">Transferase</keyword>
<dbReference type="EMBL" id="JACGWK010000001">
    <property type="protein sequence ID" value="KAL0381403.1"/>
    <property type="molecule type" value="Genomic_DNA"/>
</dbReference>